<comment type="catalytic activity">
    <reaction evidence="15">
        <text>a ubiquinone + NADH + 5 H(+)(in) = a ubiquinol + NAD(+) + 4 H(+)(out)</text>
        <dbReference type="Rhea" id="RHEA:29091"/>
        <dbReference type="Rhea" id="RHEA-COMP:9565"/>
        <dbReference type="Rhea" id="RHEA-COMP:9566"/>
        <dbReference type="ChEBI" id="CHEBI:15378"/>
        <dbReference type="ChEBI" id="CHEBI:16389"/>
        <dbReference type="ChEBI" id="CHEBI:17976"/>
        <dbReference type="ChEBI" id="CHEBI:57540"/>
        <dbReference type="ChEBI" id="CHEBI:57945"/>
        <dbReference type="EC" id="7.1.1.2"/>
    </reaction>
</comment>
<evidence type="ECO:0000313" key="17">
    <source>
        <dbReference type="EMBL" id="QEG77641.1"/>
    </source>
</evidence>
<evidence type="ECO:0000256" key="2">
    <source>
        <dbReference type="ARBA" id="ARBA00005698"/>
    </source>
</evidence>
<dbReference type="PANTHER" id="PTHR11435:SF1">
    <property type="entry name" value="NADH-UBIQUINONE OXIDOREDUCTASE CHAIN 6"/>
    <property type="match status" value="1"/>
</dbReference>
<evidence type="ECO:0000256" key="12">
    <source>
        <dbReference type="ARBA" id="ARBA00023128"/>
    </source>
</evidence>
<dbReference type="EMBL" id="MK896865">
    <property type="protein sequence ID" value="QEG77641.1"/>
    <property type="molecule type" value="Genomic_DNA"/>
</dbReference>
<dbReference type="EC" id="7.1.1.2" evidence="3"/>
<evidence type="ECO:0000256" key="7">
    <source>
        <dbReference type="ARBA" id="ARBA00022692"/>
    </source>
</evidence>
<evidence type="ECO:0000256" key="1">
    <source>
        <dbReference type="ARBA" id="ARBA00004225"/>
    </source>
</evidence>
<keyword evidence="10 16" id="KW-1133">Transmembrane helix</keyword>
<keyword evidence="5" id="KW-0813">Transport</keyword>
<keyword evidence="13 16" id="KW-0472">Membrane</keyword>
<evidence type="ECO:0000256" key="4">
    <source>
        <dbReference type="ARBA" id="ARBA00021095"/>
    </source>
</evidence>
<dbReference type="CTD" id="4541"/>
<dbReference type="PANTHER" id="PTHR11435">
    <property type="entry name" value="NADH UBIQUINONE OXIDOREDUCTASE SUBUNIT ND6"/>
    <property type="match status" value="1"/>
</dbReference>
<keyword evidence="8" id="KW-1278">Translocase</keyword>
<evidence type="ECO:0000256" key="15">
    <source>
        <dbReference type="ARBA" id="ARBA00049551"/>
    </source>
</evidence>
<evidence type="ECO:0000256" key="11">
    <source>
        <dbReference type="ARBA" id="ARBA00023027"/>
    </source>
</evidence>
<feature type="transmembrane region" description="Helical" evidence="16">
    <location>
        <begin position="139"/>
        <end position="160"/>
    </location>
</feature>
<dbReference type="GO" id="GO:0008137">
    <property type="term" value="F:NADH dehydrogenase (ubiquinone) activity"/>
    <property type="evidence" value="ECO:0007669"/>
    <property type="project" value="UniProtKB-EC"/>
</dbReference>
<keyword evidence="7 16" id="KW-0812">Transmembrane</keyword>
<evidence type="ECO:0000256" key="5">
    <source>
        <dbReference type="ARBA" id="ARBA00022448"/>
    </source>
</evidence>
<evidence type="ECO:0000256" key="8">
    <source>
        <dbReference type="ARBA" id="ARBA00022967"/>
    </source>
</evidence>
<proteinExistence type="inferred from homology"/>
<evidence type="ECO:0000256" key="3">
    <source>
        <dbReference type="ARBA" id="ARBA00012944"/>
    </source>
</evidence>
<dbReference type="InterPro" id="IPR050269">
    <property type="entry name" value="ComplexI_Subunit6"/>
</dbReference>
<dbReference type="GeneID" id="41796818"/>
<protein>
    <recommendedName>
        <fullName evidence="4">NADH-ubiquinone oxidoreductase chain 6</fullName>
        <ecNumber evidence="3">7.1.1.2</ecNumber>
    </recommendedName>
    <alternativeName>
        <fullName evidence="14">NADH dehydrogenase subunit 6</fullName>
    </alternativeName>
</protein>
<evidence type="ECO:0000256" key="6">
    <source>
        <dbReference type="ARBA" id="ARBA00022660"/>
    </source>
</evidence>
<dbReference type="RefSeq" id="YP_009692006.1">
    <property type="nucleotide sequence ID" value="NC_044702.1"/>
</dbReference>
<dbReference type="GO" id="GO:0031966">
    <property type="term" value="C:mitochondrial membrane"/>
    <property type="evidence" value="ECO:0007669"/>
    <property type="project" value="UniProtKB-SubCell"/>
</dbReference>
<evidence type="ECO:0000256" key="13">
    <source>
        <dbReference type="ARBA" id="ARBA00023136"/>
    </source>
</evidence>
<keyword evidence="6" id="KW-0679">Respiratory chain</keyword>
<dbReference type="AlphaFoldDB" id="A0A5B9RFL3"/>
<name>A0A5B9RFL3_9MUSC</name>
<evidence type="ECO:0000256" key="14">
    <source>
        <dbReference type="ARBA" id="ARBA00031019"/>
    </source>
</evidence>
<gene>
    <name evidence="17" type="primary">ND6</name>
</gene>
<feature type="transmembrane region" description="Helical" evidence="16">
    <location>
        <begin position="82"/>
        <end position="100"/>
    </location>
</feature>
<keyword evidence="11" id="KW-0520">NAD</keyword>
<keyword evidence="9" id="KW-0249">Electron transport</keyword>
<sequence>MIQFLIHLFLMTMNILFMSMNHPMSLGLILFLQTLILAILSSIINPWYSYMLFLIFIGGLLVLFIYVISLASNEIFSINFKLLSLIYLMLMLILLYSFYLDFFFFSNFLNQDSQIFNINMKMNEFNFSLIKLYNFPTNFLSITMMLYLLFTLIASIKISCVSKGPLRQMFN</sequence>
<geneLocation type="mitochondrion" evidence="17"/>
<accession>A0A5B9RFL3</accession>
<keyword evidence="12 17" id="KW-0496">Mitochondrion</keyword>
<reference evidence="17" key="1">
    <citation type="submission" date="2019-05" db="EMBL/GenBank/DDBJ databases">
        <authorList>
            <person name="Trevisan B."/>
            <person name="Alcantara D.M.C."/>
            <person name="Machado D.J."/>
            <person name="Marques F.P.L."/>
            <person name="Lahr D.J.G."/>
        </authorList>
    </citation>
    <scope>NUCLEOTIDE SEQUENCE</scope>
</reference>
<organism evidence="17">
    <name type="scientific">Paradyschiria parvula</name>
    <dbReference type="NCBI Taxonomy" id="2572155"/>
    <lineage>
        <taxon>Eukaryota</taxon>
        <taxon>Metazoa</taxon>
        <taxon>Ecdysozoa</taxon>
        <taxon>Arthropoda</taxon>
        <taxon>Hexapoda</taxon>
        <taxon>Insecta</taxon>
        <taxon>Pterygota</taxon>
        <taxon>Neoptera</taxon>
        <taxon>Endopterygota</taxon>
        <taxon>Diptera</taxon>
        <taxon>Brachycera</taxon>
        <taxon>Muscomorpha</taxon>
        <taxon>Hippoboscoidea</taxon>
        <taxon>Streblidae</taxon>
        <taxon>Trichobiinae</taxon>
        <taxon>Paradyschiria</taxon>
    </lineage>
</organism>
<feature type="transmembrane region" description="Helical" evidence="16">
    <location>
        <begin position="51"/>
        <end position="70"/>
    </location>
</feature>
<comment type="subcellular location">
    <subcellularLocation>
        <location evidence="1">Mitochondrion membrane</location>
        <topology evidence="1">Multi-pass membrane protein</topology>
    </subcellularLocation>
</comment>
<evidence type="ECO:0000256" key="16">
    <source>
        <dbReference type="SAM" id="Phobius"/>
    </source>
</evidence>
<evidence type="ECO:0000256" key="10">
    <source>
        <dbReference type="ARBA" id="ARBA00022989"/>
    </source>
</evidence>
<comment type="similarity">
    <text evidence="2">Belongs to the complex I subunit 6 family.</text>
</comment>
<evidence type="ECO:0000256" key="9">
    <source>
        <dbReference type="ARBA" id="ARBA00022982"/>
    </source>
</evidence>